<evidence type="ECO:0000313" key="9">
    <source>
        <dbReference type="Proteomes" id="UP000218282"/>
    </source>
</evidence>
<evidence type="ECO:0000256" key="3">
    <source>
        <dbReference type="ARBA" id="ARBA00022692"/>
    </source>
</evidence>
<sequence length="388" mass="41655">MALATTISIWQNYLSLSMAQVGIISSVLTLSIAIGSLSAGKIAKQIGLVRAFNLLNLFFVVGGLLIVCTINFPMLVIGALISGFVTGADLPISLTVISKDVADEKIRAELVSSTQVYWTIGILLAAITSFVTSKLPGELSARLVMGLIVLVGILTLLIRNSSKKLQSIHRSAPDPINSELVAKKGSVLKLLFGKDKKYLKFFICILVFYCGWNLLANTFGQFQTFMLVKANATQSFATGAGLLLTIVVLAIAVIFAKIAGGKNRNVVFVIGIGIIIFALVALAFSSNNLFLIVAFLALQNVGSTFAGEAMYKVWTQESFPMSYRSSIQGFINGFSRLCCAAFALITPLLVLPENIKTTMLGFAVLLFVAGVFGVIQIRLQKKYNVGSN</sequence>
<dbReference type="PANTHER" id="PTHR23508:SF10">
    <property type="entry name" value="CARBOXYLIC ACID TRANSPORTER PROTEIN HOMOLOG"/>
    <property type="match status" value="1"/>
</dbReference>
<feature type="transmembrane region" description="Helical" evidence="6">
    <location>
        <begin position="51"/>
        <end position="72"/>
    </location>
</feature>
<feature type="transmembrane region" description="Helical" evidence="6">
    <location>
        <begin position="236"/>
        <end position="259"/>
    </location>
</feature>
<accession>A0A2A5S2Q3</accession>
<feature type="transmembrane region" description="Helical" evidence="6">
    <location>
        <begin position="357"/>
        <end position="375"/>
    </location>
</feature>
<dbReference type="Gene3D" id="1.20.1250.20">
    <property type="entry name" value="MFS general substrate transporter like domains"/>
    <property type="match status" value="2"/>
</dbReference>
<feature type="transmembrane region" description="Helical" evidence="6">
    <location>
        <begin position="198"/>
        <end position="216"/>
    </location>
</feature>
<name>A0A2A5S2Q3_9LACT</name>
<feature type="transmembrane region" description="Helical" evidence="6">
    <location>
        <begin position="78"/>
        <end position="96"/>
    </location>
</feature>
<dbReference type="EMBL" id="JXJW01000005">
    <property type="protein sequence ID" value="PCS07807.1"/>
    <property type="molecule type" value="Genomic_DNA"/>
</dbReference>
<dbReference type="SUPFAM" id="SSF103473">
    <property type="entry name" value="MFS general substrate transporter"/>
    <property type="match status" value="1"/>
</dbReference>
<feature type="domain" description="Major facilitator superfamily (MFS) profile" evidence="7">
    <location>
        <begin position="1"/>
        <end position="381"/>
    </location>
</feature>
<keyword evidence="5 6" id="KW-0472">Membrane</keyword>
<evidence type="ECO:0000313" key="8">
    <source>
        <dbReference type="EMBL" id="PCS07807.1"/>
    </source>
</evidence>
<keyword evidence="9" id="KW-1185">Reference proteome</keyword>
<evidence type="ECO:0000256" key="1">
    <source>
        <dbReference type="ARBA" id="ARBA00004651"/>
    </source>
</evidence>
<keyword evidence="3 6" id="KW-0812">Transmembrane</keyword>
<feature type="transmembrane region" description="Helical" evidence="6">
    <location>
        <begin position="18"/>
        <end position="39"/>
    </location>
</feature>
<comment type="subcellular location">
    <subcellularLocation>
        <location evidence="1">Cell membrane</location>
        <topology evidence="1">Multi-pass membrane protein</topology>
    </subcellularLocation>
</comment>
<dbReference type="GO" id="GO:0005886">
    <property type="term" value="C:plasma membrane"/>
    <property type="evidence" value="ECO:0007669"/>
    <property type="project" value="UniProtKB-SubCell"/>
</dbReference>
<comment type="caution">
    <text evidence="8">The sequence shown here is derived from an EMBL/GenBank/DDBJ whole genome shotgun (WGS) entry which is preliminary data.</text>
</comment>
<dbReference type="Proteomes" id="UP000218282">
    <property type="component" value="Unassembled WGS sequence"/>
</dbReference>
<dbReference type="InterPro" id="IPR011701">
    <property type="entry name" value="MFS"/>
</dbReference>
<gene>
    <name evidence="8" type="ORF">RU86_GL001864</name>
</gene>
<evidence type="ECO:0000256" key="5">
    <source>
        <dbReference type="ARBA" id="ARBA00023136"/>
    </source>
</evidence>
<keyword evidence="2" id="KW-0813">Transport</keyword>
<evidence type="ECO:0000259" key="7">
    <source>
        <dbReference type="PROSITE" id="PS50850"/>
    </source>
</evidence>
<dbReference type="Pfam" id="PF07690">
    <property type="entry name" value="MFS_1"/>
    <property type="match status" value="1"/>
</dbReference>
<dbReference type="GO" id="GO:0046943">
    <property type="term" value="F:carboxylic acid transmembrane transporter activity"/>
    <property type="evidence" value="ECO:0007669"/>
    <property type="project" value="TreeGrafter"/>
</dbReference>
<dbReference type="AlphaFoldDB" id="A0A2A5S2Q3"/>
<dbReference type="InterPro" id="IPR020846">
    <property type="entry name" value="MFS_dom"/>
</dbReference>
<feature type="transmembrane region" description="Helical" evidence="6">
    <location>
        <begin position="266"/>
        <end position="284"/>
    </location>
</feature>
<reference evidence="8 9" key="1">
    <citation type="submission" date="2014-12" db="EMBL/GenBank/DDBJ databases">
        <title>Draft genome sequences of 10 type strains of Lactococcus.</title>
        <authorList>
            <person name="Sun Z."/>
            <person name="Zhong Z."/>
            <person name="Liu W."/>
            <person name="Zhang W."/>
            <person name="Zhang H."/>
        </authorList>
    </citation>
    <scope>NUCLEOTIDE SEQUENCE [LARGE SCALE GENOMIC DNA]</scope>
    <source>
        <strain evidence="8 9">DSM 6634</strain>
    </source>
</reference>
<organism evidence="8 9">
    <name type="scientific">Pseudolactococcus piscium</name>
    <dbReference type="NCBI Taxonomy" id="1364"/>
    <lineage>
        <taxon>Bacteria</taxon>
        <taxon>Bacillati</taxon>
        <taxon>Bacillota</taxon>
        <taxon>Bacilli</taxon>
        <taxon>Lactobacillales</taxon>
        <taxon>Streptococcaceae</taxon>
        <taxon>Pseudolactococcus</taxon>
    </lineage>
</organism>
<evidence type="ECO:0000256" key="2">
    <source>
        <dbReference type="ARBA" id="ARBA00022448"/>
    </source>
</evidence>
<evidence type="ECO:0000256" key="6">
    <source>
        <dbReference type="SAM" id="Phobius"/>
    </source>
</evidence>
<dbReference type="InterPro" id="IPR036259">
    <property type="entry name" value="MFS_trans_sf"/>
</dbReference>
<protein>
    <submittedName>
        <fullName evidence="8">Major facilitator superfamily protein</fullName>
    </submittedName>
</protein>
<feature type="transmembrane region" description="Helical" evidence="6">
    <location>
        <begin position="330"/>
        <end position="351"/>
    </location>
</feature>
<feature type="transmembrane region" description="Helical" evidence="6">
    <location>
        <begin position="290"/>
        <end position="309"/>
    </location>
</feature>
<proteinExistence type="predicted"/>
<feature type="transmembrane region" description="Helical" evidence="6">
    <location>
        <begin position="139"/>
        <end position="158"/>
    </location>
</feature>
<dbReference type="PANTHER" id="PTHR23508">
    <property type="entry name" value="CARBOXYLIC ACID TRANSPORTER PROTEIN HOMOLOG"/>
    <property type="match status" value="1"/>
</dbReference>
<evidence type="ECO:0000256" key="4">
    <source>
        <dbReference type="ARBA" id="ARBA00022989"/>
    </source>
</evidence>
<dbReference type="PROSITE" id="PS50850">
    <property type="entry name" value="MFS"/>
    <property type="match status" value="1"/>
</dbReference>
<feature type="transmembrane region" description="Helical" evidence="6">
    <location>
        <begin position="116"/>
        <end position="133"/>
    </location>
</feature>
<keyword evidence="4 6" id="KW-1133">Transmembrane helix</keyword>